<evidence type="ECO:0000259" key="5">
    <source>
        <dbReference type="PROSITE" id="PS51918"/>
    </source>
</evidence>
<evidence type="ECO:0000313" key="7">
    <source>
        <dbReference type="Proteomes" id="UP000190080"/>
    </source>
</evidence>
<dbReference type="GO" id="GO:0046872">
    <property type="term" value="F:metal ion binding"/>
    <property type="evidence" value="ECO:0007669"/>
    <property type="project" value="UniProtKB-KW"/>
</dbReference>
<dbReference type="AlphaFoldDB" id="A0A1V4IW93"/>
<reference evidence="6 7" key="1">
    <citation type="submission" date="2017-03" db="EMBL/GenBank/DDBJ databases">
        <title>Genome sequence of Clostridium oryzae DSM 28571.</title>
        <authorList>
            <person name="Poehlein A."/>
            <person name="Daniel R."/>
        </authorList>
    </citation>
    <scope>NUCLEOTIDE SEQUENCE [LARGE SCALE GENOMIC DNA]</scope>
    <source>
        <strain evidence="6 7">DSM 28571</strain>
    </source>
</reference>
<dbReference type="PANTHER" id="PTHR11228:SF7">
    <property type="entry name" value="PQQA PEPTIDE CYCLASE"/>
    <property type="match status" value="1"/>
</dbReference>
<gene>
    <name evidence="6" type="primary">albA_1</name>
    <name evidence="6" type="ORF">CLORY_07170</name>
</gene>
<dbReference type="EMBL" id="MZGV01000005">
    <property type="protein sequence ID" value="OPJ64169.1"/>
    <property type="molecule type" value="Genomic_DNA"/>
</dbReference>
<dbReference type="InterPro" id="IPR058240">
    <property type="entry name" value="rSAM_sf"/>
</dbReference>
<dbReference type="InterPro" id="IPR023885">
    <property type="entry name" value="4Fe4S-binding_SPASM_dom"/>
</dbReference>
<dbReference type="SFLD" id="SFLDG01067">
    <property type="entry name" value="SPASM/twitch_domain_containing"/>
    <property type="match status" value="1"/>
</dbReference>
<dbReference type="RefSeq" id="WP_079422172.1">
    <property type="nucleotide sequence ID" value="NZ_MZGV01000005.1"/>
</dbReference>
<accession>A0A1V4IW93</accession>
<keyword evidence="2" id="KW-0479">Metal-binding</keyword>
<dbReference type="NCBIfam" id="TIGR04085">
    <property type="entry name" value="rSAM_more_4Fe4S"/>
    <property type="match status" value="1"/>
</dbReference>
<dbReference type="InterPro" id="IPR013785">
    <property type="entry name" value="Aldolase_TIM"/>
</dbReference>
<dbReference type="InterPro" id="IPR050377">
    <property type="entry name" value="Radical_SAM_PqqE_MftC-like"/>
</dbReference>
<sequence length="424" mass="49000">MRKYKFSENIRINYKDKFAILASEESRSWIKVSKECLDILKKFLELEYNHDEIIDSFEQEQDKQYFGMLLDKLLEIKVLKDKGDLNNNRMMSLDWFVTKRCNLTCSHCCVDALDSVRQDLLDTEDMLKIVDKIADIGLESITITGGEPLIRKDIWEIISYLRSKFNGKLGIMTNSLLINKDNIKHLKKFFDDISISIDGVDEESCSIIRGNNVYSRVIEKIQYLKSEGVENISVSAILPNNPIITDEFEKLNKRLGTKPMIRYFSYSGRAAKNHNTILKNMNQYLKKRNMGESDIINWARYIPYNKKEVLPGNCGACIENITVDVDGTLYPCNSLVSSKYGLGNLLEIADLKEYLIGLNVNRNKGYKNLRKLKNCSNEHCNSCNVKAFCWSCPAECEDLLQNKELFMKRCEQVRNKLTDVVWGE</sequence>
<evidence type="ECO:0000256" key="2">
    <source>
        <dbReference type="ARBA" id="ARBA00022723"/>
    </source>
</evidence>
<dbReference type="GO" id="GO:0051536">
    <property type="term" value="F:iron-sulfur cluster binding"/>
    <property type="evidence" value="ECO:0007669"/>
    <property type="project" value="UniProtKB-KW"/>
</dbReference>
<dbReference type="STRING" id="1450648.CLORY_07170"/>
<evidence type="ECO:0000256" key="3">
    <source>
        <dbReference type="ARBA" id="ARBA00023004"/>
    </source>
</evidence>
<dbReference type="PANTHER" id="PTHR11228">
    <property type="entry name" value="RADICAL SAM DOMAIN PROTEIN"/>
    <property type="match status" value="1"/>
</dbReference>
<dbReference type="SFLD" id="SFLDS00029">
    <property type="entry name" value="Radical_SAM"/>
    <property type="match status" value="1"/>
</dbReference>
<proteinExistence type="predicted"/>
<keyword evidence="3" id="KW-0408">Iron</keyword>
<dbReference type="OrthoDB" id="7021155at2"/>
<feature type="domain" description="Radical SAM core" evidence="5">
    <location>
        <begin position="87"/>
        <end position="305"/>
    </location>
</feature>
<dbReference type="SFLD" id="SFLDG01386">
    <property type="entry name" value="main_SPASM_domain-containing"/>
    <property type="match status" value="1"/>
</dbReference>
<dbReference type="GO" id="GO:0003824">
    <property type="term" value="F:catalytic activity"/>
    <property type="evidence" value="ECO:0007669"/>
    <property type="project" value="InterPro"/>
</dbReference>
<dbReference type="CDD" id="cd01335">
    <property type="entry name" value="Radical_SAM"/>
    <property type="match status" value="1"/>
</dbReference>
<dbReference type="SUPFAM" id="SSF102114">
    <property type="entry name" value="Radical SAM enzymes"/>
    <property type="match status" value="1"/>
</dbReference>
<evidence type="ECO:0000256" key="4">
    <source>
        <dbReference type="ARBA" id="ARBA00023014"/>
    </source>
</evidence>
<keyword evidence="1" id="KW-0949">S-adenosyl-L-methionine</keyword>
<dbReference type="InterPro" id="IPR007197">
    <property type="entry name" value="rSAM"/>
</dbReference>
<keyword evidence="4" id="KW-0411">Iron-sulfur</keyword>
<comment type="caution">
    <text evidence="6">The sequence shown here is derived from an EMBL/GenBank/DDBJ whole genome shotgun (WGS) entry which is preliminary data.</text>
</comment>
<dbReference type="PROSITE" id="PS51918">
    <property type="entry name" value="RADICAL_SAM"/>
    <property type="match status" value="1"/>
</dbReference>
<dbReference type="Proteomes" id="UP000190080">
    <property type="component" value="Unassembled WGS sequence"/>
</dbReference>
<organism evidence="6 7">
    <name type="scientific">Clostridium oryzae</name>
    <dbReference type="NCBI Taxonomy" id="1450648"/>
    <lineage>
        <taxon>Bacteria</taxon>
        <taxon>Bacillati</taxon>
        <taxon>Bacillota</taxon>
        <taxon>Clostridia</taxon>
        <taxon>Eubacteriales</taxon>
        <taxon>Clostridiaceae</taxon>
        <taxon>Clostridium</taxon>
    </lineage>
</organism>
<name>A0A1V4IW93_9CLOT</name>
<evidence type="ECO:0000313" key="6">
    <source>
        <dbReference type="EMBL" id="OPJ64169.1"/>
    </source>
</evidence>
<dbReference type="Gene3D" id="3.20.20.70">
    <property type="entry name" value="Aldolase class I"/>
    <property type="match status" value="1"/>
</dbReference>
<protein>
    <submittedName>
        <fullName evidence="6">Antilisterial bacteriocin subtilosin biosynthesis protein AlbA</fullName>
    </submittedName>
</protein>
<dbReference type="Pfam" id="PF04055">
    <property type="entry name" value="Radical_SAM"/>
    <property type="match status" value="1"/>
</dbReference>
<keyword evidence="7" id="KW-1185">Reference proteome</keyword>
<evidence type="ECO:0000256" key="1">
    <source>
        <dbReference type="ARBA" id="ARBA00022691"/>
    </source>
</evidence>